<reference evidence="1" key="1">
    <citation type="journal article" date="2025" name="Int. J. Syst. Evol. Microbiol.">
        <title>Inconstantimicrobium mannanitabidum sp. nov., a novel member of the family Clostridiaceae isolated from anoxic soil under the treatment of reductive soil disinfestation.</title>
        <authorList>
            <person name="Ueki A."/>
            <person name="Tonouchi A."/>
            <person name="Honma S."/>
            <person name="Kaku N."/>
            <person name="Ueki K."/>
        </authorList>
    </citation>
    <scope>NUCLEOTIDE SEQUENCE</scope>
    <source>
        <strain evidence="1">TW13</strain>
    </source>
</reference>
<dbReference type="Proteomes" id="UP001058074">
    <property type="component" value="Unassembled WGS sequence"/>
</dbReference>
<sequence>MHKKKSSILSNTKRGLIFVITFLAAYVILTTALVTKKYDLKVGEIPKTDIKAPREFVDEEATNAYKKEIGDKVELQYTLKKDVQKTSEDNIRNFFADLLSIKQQNSDDKKKKDDLSKVDIVKLDSEGYMALLALDKSDIGTIQSILIEAMGKVYATPIEEDKQSDIESAKIIIDNKISTLDYSRSLKETLKAIAYSQIRPNFFYDKEKTDEKLKEAMKNLSPVLIKKNQIIVKEGEPVTARQIQLLNSIGLMNNSKFNFIIYIALAVYILAIFILQYGFLKKEHKELYEDNSKLLLISLINILSLVLARGINIATPFLIPFAFGPMLLALLLNYKVSLVVSMSNLLLISAATGFNVESMVLGVLSTILGSVLLKKMQQRNDILYASIYMAVICSVITFSSGLLLSNNNMDVLIKAGISALGSIFSGILAIGALSFFENAFDIMTNVKLLELSNPNNPLLRKILMEAPGTYHHSMLVANLGEMAAENIGANPILTRIGAYYHDVGKTVRPIFFKENQMGKENPHDKISPDLSALIIVSHVKDGIELAEKNKIPTGIKDIIQQHHGTTLVKYFYITAKNNAENPEAVNEDEYRYPGPIPQSKEAGIIMLADSVEAAVRSINDPTKEKIEEMVEKIIKDKLDNGQLDECDLTLKDIKNIKLCFLKALNGIYHQRIEYPTDKNSKKES</sequence>
<dbReference type="EMBL" id="BROD01000001">
    <property type="protein sequence ID" value="GKX65580.1"/>
    <property type="molecule type" value="Genomic_DNA"/>
</dbReference>
<comment type="caution">
    <text evidence="1">The sequence shown here is derived from an EMBL/GenBank/DDBJ whole genome shotgun (WGS) entry which is preliminary data.</text>
</comment>
<accession>A0ACB5R8S0</accession>
<evidence type="ECO:0000313" key="1">
    <source>
        <dbReference type="EMBL" id="GKX65580.1"/>
    </source>
</evidence>
<name>A0ACB5R8S0_9CLOT</name>
<keyword evidence="1" id="KW-0378">Hydrolase</keyword>
<evidence type="ECO:0000313" key="2">
    <source>
        <dbReference type="Proteomes" id="UP001058074"/>
    </source>
</evidence>
<proteinExistence type="predicted"/>
<organism evidence="1 2">
    <name type="scientific">Inconstantimicrobium mannanitabidum</name>
    <dbReference type="NCBI Taxonomy" id="1604901"/>
    <lineage>
        <taxon>Bacteria</taxon>
        <taxon>Bacillati</taxon>
        <taxon>Bacillota</taxon>
        <taxon>Clostridia</taxon>
        <taxon>Eubacteriales</taxon>
        <taxon>Clostridiaceae</taxon>
        <taxon>Inconstantimicrobium</taxon>
    </lineage>
</organism>
<keyword evidence="2" id="KW-1185">Reference proteome</keyword>
<protein>
    <submittedName>
        <fullName evidence="1">Hydrolase</fullName>
    </submittedName>
</protein>
<gene>
    <name evidence="1" type="ORF">rsdtw13_08380</name>
</gene>